<reference evidence="3" key="1">
    <citation type="journal article" date="2019" name="Int. J. Syst. Evol. Microbiol.">
        <title>The Global Catalogue of Microorganisms (GCM) 10K type strain sequencing project: providing services to taxonomists for standard genome sequencing and annotation.</title>
        <authorList>
            <consortium name="The Broad Institute Genomics Platform"/>
            <consortium name="The Broad Institute Genome Sequencing Center for Infectious Disease"/>
            <person name="Wu L."/>
            <person name="Ma J."/>
        </authorList>
    </citation>
    <scope>NUCLEOTIDE SEQUENCE [LARGE SCALE GENOMIC DNA]</scope>
    <source>
        <strain evidence="3">CGMCC 4.7248</strain>
    </source>
</reference>
<dbReference type="RefSeq" id="WP_381023602.1">
    <property type="nucleotide sequence ID" value="NZ_JBHSNY010000007.1"/>
</dbReference>
<organism evidence="2 3">
    <name type="scientific">Streptomyces bullii</name>
    <dbReference type="NCBI Taxonomy" id="349910"/>
    <lineage>
        <taxon>Bacteria</taxon>
        <taxon>Bacillati</taxon>
        <taxon>Actinomycetota</taxon>
        <taxon>Actinomycetes</taxon>
        <taxon>Kitasatosporales</taxon>
        <taxon>Streptomycetaceae</taxon>
        <taxon>Streptomyces</taxon>
    </lineage>
</organism>
<gene>
    <name evidence="2" type="ORF">ACFPZJ_20595</name>
</gene>
<feature type="compositionally biased region" description="Low complexity" evidence="1">
    <location>
        <begin position="34"/>
        <end position="43"/>
    </location>
</feature>
<dbReference type="EMBL" id="JBHSNY010000007">
    <property type="protein sequence ID" value="MFC5636155.1"/>
    <property type="molecule type" value="Genomic_DNA"/>
</dbReference>
<evidence type="ECO:0000313" key="2">
    <source>
        <dbReference type="EMBL" id="MFC5636155.1"/>
    </source>
</evidence>
<dbReference type="Proteomes" id="UP001596154">
    <property type="component" value="Unassembled WGS sequence"/>
</dbReference>
<accession>A0ABW0UT84</accession>
<sequence length="58" mass="6090">MIKQIVHAVPGTDPAGLSLALAVAAELHPPVTRAPETAVARPARAVRARRRRTSTARG</sequence>
<evidence type="ECO:0000256" key="1">
    <source>
        <dbReference type="SAM" id="MobiDB-lite"/>
    </source>
</evidence>
<keyword evidence="3" id="KW-1185">Reference proteome</keyword>
<feature type="compositionally biased region" description="Basic residues" evidence="1">
    <location>
        <begin position="44"/>
        <end position="58"/>
    </location>
</feature>
<feature type="region of interest" description="Disordered" evidence="1">
    <location>
        <begin position="34"/>
        <end position="58"/>
    </location>
</feature>
<evidence type="ECO:0000313" key="3">
    <source>
        <dbReference type="Proteomes" id="UP001596154"/>
    </source>
</evidence>
<comment type="caution">
    <text evidence="2">The sequence shown here is derived from an EMBL/GenBank/DDBJ whole genome shotgun (WGS) entry which is preliminary data.</text>
</comment>
<proteinExistence type="predicted"/>
<name>A0ABW0UT84_9ACTN</name>
<protein>
    <submittedName>
        <fullName evidence="2">Uncharacterized protein</fullName>
    </submittedName>
</protein>